<protein>
    <submittedName>
        <fullName evidence="1">Uncharacterized protein</fullName>
    </submittedName>
</protein>
<name>A0A9P0HCY4_NEZVI</name>
<gene>
    <name evidence="1" type="ORF">NEZAVI_LOCUS9105</name>
</gene>
<organism evidence="1 2">
    <name type="scientific">Nezara viridula</name>
    <name type="common">Southern green stink bug</name>
    <name type="synonym">Cimex viridulus</name>
    <dbReference type="NCBI Taxonomy" id="85310"/>
    <lineage>
        <taxon>Eukaryota</taxon>
        <taxon>Metazoa</taxon>
        <taxon>Ecdysozoa</taxon>
        <taxon>Arthropoda</taxon>
        <taxon>Hexapoda</taxon>
        <taxon>Insecta</taxon>
        <taxon>Pterygota</taxon>
        <taxon>Neoptera</taxon>
        <taxon>Paraneoptera</taxon>
        <taxon>Hemiptera</taxon>
        <taxon>Heteroptera</taxon>
        <taxon>Panheteroptera</taxon>
        <taxon>Pentatomomorpha</taxon>
        <taxon>Pentatomoidea</taxon>
        <taxon>Pentatomidae</taxon>
        <taxon>Pentatominae</taxon>
        <taxon>Nezara</taxon>
    </lineage>
</organism>
<sequence length="44" mass="4849">MGKSAEAITLIKLVGLWPPEPSFFTCSSLYLLLSSLLHSALYHI</sequence>
<reference evidence="1" key="1">
    <citation type="submission" date="2022-01" db="EMBL/GenBank/DDBJ databases">
        <authorList>
            <person name="King R."/>
        </authorList>
    </citation>
    <scope>NUCLEOTIDE SEQUENCE</scope>
</reference>
<accession>A0A9P0HCY4</accession>
<dbReference type="EMBL" id="OV725080">
    <property type="protein sequence ID" value="CAH1399706.1"/>
    <property type="molecule type" value="Genomic_DNA"/>
</dbReference>
<evidence type="ECO:0000313" key="1">
    <source>
        <dbReference type="EMBL" id="CAH1399706.1"/>
    </source>
</evidence>
<proteinExistence type="predicted"/>
<dbReference type="Proteomes" id="UP001152798">
    <property type="component" value="Chromosome 4"/>
</dbReference>
<evidence type="ECO:0000313" key="2">
    <source>
        <dbReference type="Proteomes" id="UP001152798"/>
    </source>
</evidence>
<keyword evidence="2" id="KW-1185">Reference proteome</keyword>
<dbReference type="AlphaFoldDB" id="A0A9P0HCY4"/>